<name>A0A7K0EDQ9_9BACT</name>
<proteinExistence type="predicted"/>
<protein>
    <submittedName>
        <fullName evidence="1">Uncharacterized protein</fullName>
    </submittedName>
</protein>
<dbReference type="AlphaFoldDB" id="A0A7K0EDQ9"/>
<dbReference type="RefSeq" id="WP_154172238.1">
    <property type="nucleotide sequence ID" value="NZ_WJXZ01000001.1"/>
</dbReference>
<reference evidence="1 2" key="1">
    <citation type="journal article" date="2018" name="Antonie Van Leeuwenhoek">
        <title>Larkinella terrae sp. nov., isolated from soil on Jeju Island, South Korea.</title>
        <authorList>
            <person name="Ten L.N."/>
            <person name="Jeon J."/>
            <person name="Park S.J."/>
            <person name="Park S."/>
            <person name="Lee S.Y."/>
            <person name="Kim M.K."/>
            <person name="Jung H.Y."/>
        </authorList>
    </citation>
    <scope>NUCLEOTIDE SEQUENCE [LARGE SCALE GENOMIC DNA]</scope>
    <source>
        <strain evidence="1 2">KCTC 52001</strain>
    </source>
</reference>
<sequence length="140" mass="16314">MNALEILCSLKRQENKRKFPHLVPTPYPHYNDRTAWDLSIAIVDFLNLRGHFTSRCSILRTPQNTPWIVGIRKVVMTDILLVAKTKPFYIAIDPCSKQESFHRSRKDGGMEILVTNFQQFFDWYTERIERLSLAIAESTG</sequence>
<organism evidence="1 2">
    <name type="scientific">Larkinella terrae</name>
    <dbReference type="NCBI Taxonomy" id="2025311"/>
    <lineage>
        <taxon>Bacteria</taxon>
        <taxon>Pseudomonadati</taxon>
        <taxon>Bacteroidota</taxon>
        <taxon>Cytophagia</taxon>
        <taxon>Cytophagales</taxon>
        <taxon>Spirosomataceae</taxon>
        <taxon>Larkinella</taxon>
    </lineage>
</organism>
<dbReference type="Proteomes" id="UP000441754">
    <property type="component" value="Unassembled WGS sequence"/>
</dbReference>
<dbReference type="OrthoDB" id="956296at2"/>
<evidence type="ECO:0000313" key="1">
    <source>
        <dbReference type="EMBL" id="MRS59852.1"/>
    </source>
</evidence>
<dbReference type="EMBL" id="WJXZ01000001">
    <property type="protein sequence ID" value="MRS59852.1"/>
    <property type="molecule type" value="Genomic_DNA"/>
</dbReference>
<accession>A0A7K0EDQ9</accession>
<gene>
    <name evidence="1" type="ORF">GJJ30_01000</name>
</gene>
<keyword evidence="2" id="KW-1185">Reference proteome</keyword>
<evidence type="ECO:0000313" key="2">
    <source>
        <dbReference type="Proteomes" id="UP000441754"/>
    </source>
</evidence>
<comment type="caution">
    <text evidence="1">The sequence shown here is derived from an EMBL/GenBank/DDBJ whole genome shotgun (WGS) entry which is preliminary data.</text>
</comment>